<dbReference type="OrthoDB" id="215285at2"/>
<accession>F8L529</accession>
<name>F8L529_SIMNZ</name>
<dbReference type="AlphaFoldDB" id="F8L529"/>
<dbReference type="eggNOG" id="COG3306">
    <property type="taxonomic scope" value="Bacteria"/>
</dbReference>
<dbReference type="EMBL" id="FR872582">
    <property type="protein sequence ID" value="CCB87910.1"/>
    <property type="molecule type" value="Genomic_DNA"/>
</dbReference>
<reference evidence="1 2" key="2">
    <citation type="journal article" date="2011" name="Mol. Biol. Evol.">
        <title>Unity in variety--the pan-genome of the Chlamydiae.</title>
        <authorList>
            <person name="Collingro A."/>
            <person name="Tischler P."/>
            <person name="Weinmaier T."/>
            <person name="Penz T."/>
            <person name="Heinz E."/>
            <person name="Brunham R.C."/>
            <person name="Read T.D."/>
            <person name="Bavoil P.M."/>
            <person name="Sachse K."/>
            <person name="Kahane S."/>
            <person name="Friedman M.G."/>
            <person name="Rattei T."/>
            <person name="Myers G.S."/>
            <person name="Horn M."/>
        </authorList>
    </citation>
    <scope>NUCLEOTIDE SEQUENCE [LARGE SCALE GENOMIC DNA]</scope>
    <source>
        <strain evidence="2">ATCC VR-1471 / Z</strain>
    </source>
</reference>
<sequence>MDEYLGLDRLDGIVYINLDHRNDRRERLLREFDRLQVKRVEILRVPGVYTPLNGRVGCFLGHIRALEIAQERGWNKTLVLEDDAQFSTDLLNIELYLKTFFDQFEDDWDVFLLGGKYLQIQTLSLQFFQVFESRRAHAYLLNAHYIPVLKECYCQGYKKIEKDTFLIDSVGKSIDVIWSKEQKIGRWIAPFESLVKQAEGFSDIVCDFRDYREVNFS</sequence>
<evidence type="ECO:0000313" key="2">
    <source>
        <dbReference type="Proteomes" id="UP000000496"/>
    </source>
</evidence>
<evidence type="ECO:0000313" key="1">
    <source>
        <dbReference type="EMBL" id="CCB87910.1"/>
    </source>
</evidence>
<gene>
    <name evidence="1" type="ordered locus">SNE_A00320</name>
</gene>
<keyword evidence="2" id="KW-1185">Reference proteome</keyword>
<proteinExistence type="predicted"/>
<dbReference type="Proteomes" id="UP000000496">
    <property type="component" value="Chromosome gsn.131"/>
</dbReference>
<protein>
    <submittedName>
        <fullName evidence="1">Uncharacterized protein</fullName>
    </submittedName>
</protein>
<dbReference type="RefSeq" id="WP_013942377.1">
    <property type="nucleotide sequence ID" value="NC_015713.1"/>
</dbReference>
<organism evidence="1 2">
    <name type="scientific">Simkania negevensis (strain ATCC VR-1471 / DSM 27360 / Z)</name>
    <dbReference type="NCBI Taxonomy" id="331113"/>
    <lineage>
        <taxon>Bacteria</taxon>
        <taxon>Pseudomonadati</taxon>
        <taxon>Chlamydiota</taxon>
        <taxon>Chlamydiia</taxon>
        <taxon>Parachlamydiales</taxon>
        <taxon>Simkaniaceae</taxon>
        <taxon>Simkania</taxon>
    </lineage>
</organism>
<dbReference type="HOGENOM" id="CLU_1234617_0_0_0"/>
<dbReference type="KEGG" id="sng:SNE_A00320"/>
<reference key="1">
    <citation type="journal article" date="2011" name="Mol. Biol. Evol.">
        <title>Unity in variety -- the pan-genome of the Chlamydiae.</title>
        <authorList>
            <person name="Collingro A."/>
            <person name="Tischler P."/>
            <person name="Weinmaier T."/>
            <person name="Penz T."/>
            <person name="Heinz E."/>
            <person name="Brunham R.C."/>
            <person name="Read T.D."/>
            <person name="Bavoil P.M."/>
            <person name="Sachse K."/>
            <person name="Kahane S."/>
            <person name="Friedman M.G."/>
            <person name="Rattei T."/>
            <person name="Myers G.S.A."/>
            <person name="Horn M."/>
        </authorList>
    </citation>
    <scope>NUCLEOTIDE SEQUENCE</scope>
    <source>
        <strain>Z</strain>
    </source>
</reference>
<dbReference type="STRING" id="331113.SNE_A00320"/>